<dbReference type="AlphaFoldDB" id="A0A8T1NE36"/>
<dbReference type="GO" id="GO:0007165">
    <property type="term" value="P:signal transduction"/>
    <property type="evidence" value="ECO:0007669"/>
    <property type="project" value="InterPro"/>
</dbReference>
<evidence type="ECO:0000256" key="1">
    <source>
        <dbReference type="ARBA" id="ARBA00023027"/>
    </source>
</evidence>
<proteinExistence type="predicted"/>
<dbReference type="Proteomes" id="UP000811609">
    <property type="component" value="Chromosome 15"/>
</dbReference>
<evidence type="ECO:0000313" key="3">
    <source>
        <dbReference type="EMBL" id="KAG6628081.1"/>
    </source>
</evidence>
<sequence length="176" mass="20506">MSTSSMTFQLGASSSLSFSSSSIPRWSHDVFLSFRGEDVRQNLISHLYHALHQRGINICIDNNIERGDEILPKLFKAIEGSMIYIVVFSKNYSDSRWCLDELLKILECKEMVKQFVLPLFYDVDPSHVRHQKESFGEAFSRVEYKFKADKVKLTKWKVALEKVSNLSEFEFGDRYF</sequence>
<dbReference type="PANTHER" id="PTHR32009">
    <property type="entry name" value="TMV RESISTANCE PROTEIN N-LIKE"/>
    <property type="match status" value="1"/>
</dbReference>
<gene>
    <name evidence="3" type="ORF">CIPAW_15G175700</name>
</gene>
<comment type="caution">
    <text evidence="3">The sequence shown here is derived from an EMBL/GenBank/DDBJ whole genome shotgun (WGS) entry which is preliminary data.</text>
</comment>
<dbReference type="Pfam" id="PF01582">
    <property type="entry name" value="TIR"/>
    <property type="match status" value="1"/>
</dbReference>
<dbReference type="EMBL" id="CM031823">
    <property type="protein sequence ID" value="KAG6628081.1"/>
    <property type="molecule type" value="Genomic_DNA"/>
</dbReference>
<dbReference type="PANTHER" id="PTHR32009:SF146">
    <property type="entry name" value="TIR DOMAIN-CONTAINING PROTEIN"/>
    <property type="match status" value="1"/>
</dbReference>
<reference evidence="3" key="1">
    <citation type="submission" date="2020-12" db="EMBL/GenBank/DDBJ databases">
        <title>WGS assembly of Carya illinoinensis cv. Pawnee.</title>
        <authorList>
            <person name="Platts A."/>
            <person name="Shu S."/>
            <person name="Wright S."/>
            <person name="Barry K."/>
            <person name="Edger P."/>
            <person name="Pires J.C."/>
            <person name="Schmutz J."/>
        </authorList>
    </citation>
    <scope>NUCLEOTIDE SEQUENCE</scope>
    <source>
        <tissue evidence="3">Leaf</tissue>
    </source>
</reference>
<evidence type="ECO:0000259" key="2">
    <source>
        <dbReference type="PROSITE" id="PS50104"/>
    </source>
</evidence>
<keyword evidence="1" id="KW-0520">NAD</keyword>
<dbReference type="FunFam" id="3.40.50.10140:FF:000007">
    <property type="entry name" value="Disease resistance protein (TIR-NBS-LRR class)"/>
    <property type="match status" value="1"/>
</dbReference>
<keyword evidence="4" id="KW-1185">Reference proteome</keyword>
<dbReference type="PROSITE" id="PS50104">
    <property type="entry name" value="TIR"/>
    <property type="match status" value="1"/>
</dbReference>
<protein>
    <recommendedName>
        <fullName evidence="2">TIR domain-containing protein</fullName>
    </recommendedName>
</protein>
<dbReference type="InterPro" id="IPR000157">
    <property type="entry name" value="TIR_dom"/>
</dbReference>
<name>A0A8T1NE36_CARIL</name>
<feature type="domain" description="TIR" evidence="2">
    <location>
        <begin position="26"/>
        <end position="176"/>
    </location>
</feature>
<evidence type="ECO:0000313" key="4">
    <source>
        <dbReference type="Proteomes" id="UP000811609"/>
    </source>
</evidence>
<dbReference type="SMART" id="SM00255">
    <property type="entry name" value="TIR"/>
    <property type="match status" value="1"/>
</dbReference>
<accession>A0A8T1NE36</accession>
<organism evidence="3 4">
    <name type="scientific">Carya illinoinensis</name>
    <name type="common">Pecan</name>
    <dbReference type="NCBI Taxonomy" id="32201"/>
    <lineage>
        <taxon>Eukaryota</taxon>
        <taxon>Viridiplantae</taxon>
        <taxon>Streptophyta</taxon>
        <taxon>Embryophyta</taxon>
        <taxon>Tracheophyta</taxon>
        <taxon>Spermatophyta</taxon>
        <taxon>Magnoliopsida</taxon>
        <taxon>eudicotyledons</taxon>
        <taxon>Gunneridae</taxon>
        <taxon>Pentapetalae</taxon>
        <taxon>rosids</taxon>
        <taxon>fabids</taxon>
        <taxon>Fagales</taxon>
        <taxon>Juglandaceae</taxon>
        <taxon>Carya</taxon>
    </lineage>
</organism>